<evidence type="ECO:0000259" key="13">
    <source>
        <dbReference type="Pfam" id="PF03315"/>
    </source>
</evidence>
<sequence length="448" mass="48848">MSIPDIKSVLKIALGPSSSHTLGALKIGQKVRKFLNSLEDVEFNRIKVKLLGSFALTGKGHLTDKAIIAGLNGYEVDKSSNSILNEYTKVNKRNKIDTGIQKISFSKDDIILDKDDSSYSHPNTVLFTIYSNQKKYNKKFISIGGGEIEEINKNGNISQKKQTKSKGLTRIISECNKNNINIIDYILSFEKNIYGYEKNELYRYLGDIWDLMEKNIEDGIRKEGVLPGNLQLNRRAKEMYDSFIDNLRSWKLLSRQITLSSIYAIAVAEENASGAKIVTAPTCGSAGVIPATLKVMMEKYHYPKKKILNALLVAGLLGAIAKGNASISGAEVGCQGEIGVASSMAAGAICFLMGGTLEQIDFAAEIALEHHLGLTCDPAGGLVQIPCIERNAVGAITALNSANLSLLRKTPNKIKFDSVLDSMMEIGGDMSKKYKETSLGGLASRFTC</sequence>
<evidence type="ECO:0000256" key="11">
    <source>
        <dbReference type="RuleBase" id="RU366059"/>
    </source>
</evidence>
<keyword evidence="8 11" id="KW-0411">Iron-sulfur</keyword>
<evidence type="ECO:0000313" key="14">
    <source>
        <dbReference type="EMBL" id="TYB31746.1"/>
    </source>
</evidence>
<protein>
    <recommendedName>
        <fullName evidence="11">L-serine dehydratase</fullName>
        <ecNumber evidence="11">4.3.1.17</ecNumber>
    </recommendedName>
</protein>
<proteinExistence type="inferred from homology"/>
<keyword evidence="7 11" id="KW-0408">Iron</keyword>
<dbReference type="InterPro" id="IPR051318">
    <property type="entry name" value="Fe-S_L-Ser"/>
</dbReference>
<dbReference type="SUPFAM" id="SSF143548">
    <property type="entry name" value="Serine metabolism enzymes domain"/>
    <property type="match status" value="1"/>
</dbReference>
<keyword evidence="5 11" id="KW-0004">4Fe-4S</keyword>
<evidence type="ECO:0000259" key="12">
    <source>
        <dbReference type="Pfam" id="PF03313"/>
    </source>
</evidence>
<keyword evidence="9 11" id="KW-0456">Lyase</keyword>
<comment type="similarity">
    <text evidence="3 11">Belongs to the iron-sulfur dependent L-serine dehydratase family.</text>
</comment>
<dbReference type="EMBL" id="VSIX01000029">
    <property type="protein sequence ID" value="TYB31746.1"/>
    <property type="molecule type" value="Genomic_DNA"/>
</dbReference>
<evidence type="ECO:0000256" key="8">
    <source>
        <dbReference type="ARBA" id="ARBA00023014"/>
    </source>
</evidence>
<evidence type="ECO:0000256" key="6">
    <source>
        <dbReference type="ARBA" id="ARBA00022723"/>
    </source>
</evidence>
<dbReference type="NCBIfam" id="TIGR00720">
    <property type="entry name" value="sda_mono"/>
    <property type="match status" value="1"/>
</dbReference>
<feature type="domain" description="Serine dehydratase beta chain" evidence="13">
    <location>
        <begin position="8"/>
        <end position="150"/>
    </location>
</feature>
<comment type="caution">
    <text evidence="14">The sequence shown here is derived from an EMBL/GenBank/DDBJ whole genome shotgun (WGS) entry which is preliminary data.</text>
</comment>
<keyword evidence="15" id="KW-1185">Reference proteome</keyword>
<dbReference type="Gene3D" id="3.30.1330.90">
    <property type="entry name" value="D-3-phosphoglycerate dehydrogenase, domain 3"/>
    <property type="match status" value="1"/>
</dbReference>
<dbReference type="EC" id="4.3.1.17" evidence="11"/>
<organism evidence="14 15">
    <name type="scientific">Candidatus Mcinerneyibacterium aminivorans</name>
    <dbReference type="NCBI Taxonomy" id="2703815"/>
    <lineage>
        <taxon>Bacteria</taxon>
        <taxon>Candidatus Macinerneyibacteriota</taxon>
        <taxon>Candidatus Mcinerneyibacteria</taxon>
        <taxon>Candidatus Mcinerneyibacteriales</taxon>
        <taxon>Candidatus Mcinerneyibacteriaceae</taxon>
        <taxon>Candidatus Mcinerneyibacterium</taxon>
    </lineage>
</organism>
<gene>
    <name evidence="14" type="ORF">FXF47_02430</name>
</gene>
<keyword evidence="6 11" id="KW-0479">Metal-binding</keyword>
<evidence type="ECO:0000256" key="10">
    <source>
        <dbReference type="ARBA" id="ARBA00049406"/>
    </source>
</evidence>
<evidence type="ECO:0000256" key="2">
    <source>
        <dbReference type="ARBA" id="ARBA00004742"/>
    </source>
</evidence>
<comment type="cofactor">
    <cofactor evidence="1 11">
        <name>[4Fe-4S] cluster</name>
        <dbReference type="ChEBI" id="CHEBI:49883"/>
    </cofactor>
</comment>
<comment type="catalytic activity">
    <reaction evidence="10 11">
        <text>L-serine = pyruvate + NH4(+)</text>
        <dbReference type="Rhea" id="RHEA:19169"/>
        <dbReference type="ChEBI" id="CHEBI:15361"/>
        <dbReference type="ChEBI" id="CHEBI:28938"/>
        <dbReference type="ChEBI" id="CHEBI:33384"/>
        <dbReference type="EC" id="4.3.1.17"/>
    </reaction>
</comment>
<dbReference type="GO" id="GO:0046872">
    <property type="term" value="F:metal ion binding"/>
    <property type="evidence" value="ECO:0007669"/>
    <property type="project" value="UniProtKB-KW"/>
</dbReference>
<evidence type="ECO:0000313" key="15">
    <source>
        <dbReference type="Proteomes" id="UP000324143"/>
    </source>
</evidence>
<name>A0A5D0MFE0_9BACT</name>
<dbReference type="InterPro" id="IPR004644">
    <property type="entry name" value="Fe-S_L-Ser_mono"/>
</dbReference>
<dbReference type="PANTHER" id="PTHR30182:SF1">
    <property type="entry name" value="L-SERINE DEHYDRATASE 1"/>
    <property type="match status" value="1"/>
</dbReference>
<dbReference type="Pfam" id="PF03315">
    <property type="entry name" value="SDH_beta"/>
    <property type="match status" value="1"/>
</dbReference>
<dbReference type="GO" id="GO:0003941">
    <property type="term" value="F:L-serine ammonia-lyase activity"/>
    <property type="evidence" value="ECO:0007669"/>
    <property type="project" value="UniProtKB-UniRule"/>
</dbReference>
<keyword evidence="4 11" id="KW-0312">Gluconeogenesis</keyword>
<dbReference type="Proteomes" id="UP000324143">
    <property type="component" value="Unassembled WGS sequence"/>
</dbReference>
<dbReference type="GO" id="GO:0006094">
    <property type="term" value="P:gluconeogenesis"/>
    <property type="evidence" value="ECO:0007669"/>
    <property type="project" value="UniProtKB-KW"/>
</dbReference>
<dbReference type="GO" id="GO:0051539">
    <property type="term" value="F:4 iron, 4 sulfur cluster binding"/>
    <property type="evidence" value="ECO:0007669"/>
    <property type="project" value="UniProtKB-UniRule"/>
</dbReference>
<dbReference type="Pfam" id="PF03313">
    <property type="entry name" value="SDH_alpha"/>
    <property type="match status" value="1"/>
</dbReference>
<evidence type="ECO:0000256" key="3">
    <source>
        <dbReference type="ARBA" id="ARBA00008636"/>
    </source>
</evidence>
<dbReference type="AlphaFoldDB" id="A0A5D0MFE0"/>
<evidence type="ECO:0000256" key="9">
    <source>
        <dbReference type="ARBA" id="ARBA00023239"/>
    </source>
</evidence>
<evidence type="ECO:0000256" key="4">
    <source>
        <dbReference type="ARBA" id="ARBA00022432"/>
    </source>
</evidence>
<dbReference type="InterPro" id="IPR029009">
    <property type="entry name" value="ASB_dom_sf"/>
</dbReference>
<accession>A0A5D0MFE0</accession>
<evidence type="ECO:0000256" key="7">
    <source>
        <dbReference type="ARBA" id="ARBA00023004"/>
    </source>
</evidence>
<feature type="domain" description="Serine dehydratase-like alpha subunit" evidence="12">
    <location>
        <begin position="178"/>
        <end position="443"/>
    </location>
</feature>
<dbReference type="PANTHER" id="PTHR30182">
    <property type="entry name" value="L-SERINE DEHYDRATASE"/>
    <property type="match status" value="1"/>
</dbReference>
<reference evidence="14" key="1">
    <citation type="submission" date="2019-08" db="EMBL/GenBank/DDBJ databases">
        <title>Genomic characterization of a novel candidate phylum (ARYD3) from a high temperature, high salinity tertiary oil reservoir in north central Oklahoma, USA.</title>
        <authorList>
            <person name="Youssef N.H."/>
            <person name="Yadav A."/>
            <person name="Elshahed M.S."/>
        </authorList>
    </citation>
    <scope>NUCLEOTIDE SEQUENCE [LARGE SCALE GENOMIC DNA]</scope>
    <source>
        <strain evidence="14">ARYD3</strain>
    </source>
</reference>
<dbReference type="InterPro" id="IPR005131">
    <property type="entry name" value="Ser_deHydtase_bsu"/>
</dbReference>
<dbReference type="InterPro" id="IPR005130">
    <property type="entry name" value="Ser_deHydtase-like_asu"/>
</dbReference>
<evidence type="ECO:0000256" key="5">
    <source>
        <dbReference type="ARBA" id="ARBA00022485"/>
    </source>
</evidence>
<comment type="pathway">
    <text evidence="2">Carbohydrate biosynthesis; gluconeogenesis.</text>
</comment>
<evidence type="ECO:0000256" key="1">
    <source>
        <dbReference type="ARBA" id="ARBA00001966"/>
    </source>
</evidence>